<dbReference type="InterPro" id="IPR029068">
    <property type="entry name" value="Glyas_Bleomycin-R_OHBP_Dase"/>
</dbReference>
<protein>
    <submittedName>
        <fullName evidence="2">VOC family protein</fullName>
    </submittedName>
</protein>
<dbReference type="Proteomes" id="UP001596310">
    <property type="component" value="Unassembled WGS sequence"/>
</dbReference>
<dbReference type="RefSeq" id="WP_164511140.1">
    <property type="nucleotide sequence ID" value="NZ_JBHSSM010000014.1"/>
</dbReference>
<sequence length="157" mass="17511">MSISHKIVPSLWFAHNDCEEAVRYYVSVFPDSHIDSITYYPDENLDVHFQGMTNKVLTAVFSLNGQDFIALDGGPEFQFNEAISFTIDCADQAELDYYWGKLSHVAAAEQCGWAKDRYGLSWQIVPANIAALTQTPAQIQALMQMKKIDIATLAALG</sequence>
<evidence type="ECO:0000259" key="1">
    <source>
        <dbReference type="Pfam" id="PF06983"/>
    </source>
</evidence>
<accession>A0ABW1UL79</accession>
<dbReference type="CDD" id="cd06588">
    <property type="entry name" value="PhnB_like"/>
    <property type="match status" value="1"/>
</dbReference>
<proteinExistence type="predicted"/>
<name>A0ABW1UL79_9LACO</name>
<dbReference type="PANTHER" id="PTHR33990:SF2">
    <property type="entry name" value="PHNB-LIKE DOMAIN-CONTAINING PROTEIN"/>
    <property type="match status" value="1"/>
</dbReference>
<dbReference type="Pfam" id="PF06983">
    <property type="entry name" value="3-dmu-9_3-mt"/>
    <property type="match status" value="1"/>
</dbReference>
<organism evidence="2 3">
    <name type="scientific">Lapidilactobacillus achengensis</name>
    <dbReference type="NCBI Taxonomy" id="2486000"/>
    <lineage>
        <taxon>Bacteria</taxon>
        <taxon>Bacillati</taxon>
        <taxon>Bacillota</taxon>
        <taxon>Bacilli</taxon>
        <taxon>Lactobacillales</taxon>
        <taxon>Lactobacillaceae</taxon>
        <taxon>Lapidilactobacillus</taxon>
    </lineage>
</organism>
<dbReference type="PIRSF" id="PIRSF021700">
    <property type="entry name" value="3_dmu_93_MTrfase"/>
    <property type="match status" value="1"/>
</dbReference>
<keyword evidence="3" id="KW-1185">Reference proteome</keyword>
<dbReference type="Gene3D" id="3.10.180.10">
    <property type="entry name" value="2,3-Dihydroxybiphenyl 1,2-Dioxygenase, domain 1"/>
    <property type="match status" value="1"/>
</dbReference>
<evidence type="ECO:0000313" key="3">
    <source>
        <dbReference type="Proteomes" id="UP001596310"/>
    </source>
</evidence>
<dbReference type="InterPro" id="IPR028973">
    <property type="entry name" value="PhnB-like"/>
</dbReference>
<dbReference type="EMBL" id="JBHSSM010000014">
    <property type="protein sequence ID" value="MFC6314702.1"/>
    <property type="molecule type" value="Genomic_DNA"/>
</dbReference>
<comment type="caution">
    <text evidence="2">The sequence shown here is derived from an EMBL/GenBank/DDBJ whole genome shotgun (WGS) entry which is preliminary data.</text>
</comment>
<feature type="domain" description="PhnB-like" evidence="1">
    <location>
        <begin position="6"/>
        <end position="125"/>
    </location>
</feature>
<dbReference type="PANTHER" id="PTHR33990">
    <property type="entry name" value="PROTEIN YJDN-RELATED"/>
    <property type="match status" value="1"/>
</dbReference>
<dbReference type="SUPFAM" id="SSF54593">
    <property type="entry name" value="Glyoxalase/Bleomycin resistance protein/Dihydroxybiphenyl dioxygenase"/>
    <property type="match status" value="1"/>
</dbReference>
<reference evidence="3" key="1">
    <citation type="journal article" date="2019" name="Int. J. Syst. Evol. Microbiol.">
        <title>The Global Catalogue of Microorganisms (GCM) 10K type strain sequencing project: providing services to taxonomists for standard genome sequencing and annotation.</title>
        <authorList>
            <consortium name="The Broad Institute Genomics Platform"/>
            <consortium name="The Broad Institute Genome Sequencing Center for Infectious Disease"/>
            <person name="Wu L."/>
            <person name="Ma J."/>
        </authorList>
    </citation>
    <scope>NUCLEOTIDE SEQUENCE [LARGE SCALE GENOMIC DNA]</scope>
    <source>
        <strain evidence="3">CCM 8897</strain>
    </source>
</reference>
<gene>
    <name evidence="2" type="ORF">ACFQHW_03865</name>
</gene>
<dbReference type="InterPro" id="IPR009725">
    <property type="entry name" value="3_dmu_93_MTrfase"/>
</dbReference>
<evidence type="ECO:0000313" key="2">
    <source>
        <dbReference type="EMBL" id="MFC6314702.1"/>
    </source>
</evidence>